<gene>
    <name evidence="1" type="ORF">EYF80_010653</name>
</gene>
<accession>A0A4Z2INB4</accession>
<proteinExistence type="predicted"/>
<reference evidence="1 2" key="1">
    <citation type="submission" date="2019-03" db="EMBL/GenBank/DDBJ databases">
        <title>First draft genome of Liparis tanakae, snailfish: a comprehensive survey of snailfish specific genes.</title>
        <authorList>
            <person name="Kim W."/>
            <person name="Song I."/>
            <person name="Jeong J.-H."/>
            <person name="Kim D."/>
            <person name="Kim S."/>
            <person name="Ryu S."/>
            <person name="Song J.Y."/>
            <person name="Lee S.K."/>
        </authorList>
    </citation>
    <scope>NUCLEOTIDE SEQUENCE [LARGE SCALE GENOMIC DNA]</scope>
    <source>
        <tissue evidence="1">Muscle</tissue>
    </source>
</reference>
<dbReference type="Proteomes" id="UP000314294">
    <property type="component" value="Unassembled WGS sequence"/>
</dbReference>
<dbReference type="EMBL" id="SRLO01000068">
    <property type="protein sequence ID" value="TNN78974.1"/>
    <property type="molecule type" value="Genomic_DNA"/>
</dbReference>
<evidence type="ECO:0000313" key="1">
    <source>
        <dbReference type="EMBL" id="TNN78974.1"/>
    </source>
</evidence>
<sequence length="70" mass="7670">MVLMVFQRGHYDPEGTGSQHRTLLPVVDTAMWPAANHPPPLSQTHASKEITPTIHSRIDVGGEPSTLQQT</sequence>
<organism evidence="1 2">
    <name type="scientific">Liparis tanakae</name>
    <name type="common">Tanaka's snailfish</name>
    <dbReference type="NCBI Taxonomy" id="230148"/>
    <lineage>
        <taxon>Eukaryota</taxon>
        <taxon>Metazoa</taxon>
        <taxon>Chordata</taxon>
        <taxon>Craniata</taxon>
        <taxon>Vertebrata</taxon>
        <taxon>Euteleostomi</taxon>
        <taxon>Actinopterygii</taxon>
        <taxon>Neopterygii</taxon>
        <taxon>Teleostei</taxon>
        <taxon>Neoteleostei</taxon>
        <taxon>Acanthomorphata</taxon>
        <taxon>Eupercaria</taxon>
        <taxon>Perciformes</taxon>
        <taxon>Cottioidei</taxon>
        <taxon>Cottales</taxon>
        <taxon>Liparidae</taxon>
        <taxon>Liparis</taxon>
    </lineage>
</organism>
<keyword evidence="2" id="KW-1185">Reference proteome</keyword>
<dbReference type="AlphaFoldDB" id="A0A4Z2INB4"/>
<protein>
    <submittedName>
        <fullName evidence="1">Uncharacterized protein</fullName>
    </submittedName>
</protein>
<comment type="caution">
    <text evidence="1">The sequence shown here is derived from an EMBL/GenBank/DDBJ whole genome shotgun (WGS) entry which is preliminary data.</text>
</comment>
<evidence type="ECO:0000313" key="2">
    <source>
        <dbReference type="Proteomes" id="UP000314294"/>
    </source>
</evidence>
<name>A0A4Z2INB4_9TELE</name>